<reference evidence="2" key="1">
    <citation type="journal article" date="2014" name="Proc. Natl. Acad. Sci. U.S.A.">
        <title>Extensive sampling of basidiomycete genomes demonstrates inadequacy of the white-rot/brown-rot paradigm for wood decay fungi.</title>
        <authorList>
            <person name="Riley R."/>
            <person name="Salamov A.A."/>
            <person name="Brown D.W."/>
            <person name="Nagy L.G."/>
            <person name="Floudas D."/>
            <person name="Held B.W."/>
            <person name="Levasseur A."/>
            <person name="Lombard V."/>
            <person name="Morin E."/>
            <person name="Otillar R."/>
            <person name="Lindquist E.A."/>
            <person name="Sun H."/>
            <person name="LaButti K.M."/>
            <person name="Schmutz J."/>
            <person name="Jabbour D."/>
            <person name="Luo H."/>
            <person name="Baker S.E."/>
            <person name="Pisabarro A.G."/>
            <person name="Walton J.D."/>
            <person name="Blanchette R.A."/>
            <person name="Henrissat B."/>
            <person name="Martin F."/>
            <person name="Cullen D."/>
            <person name="Hibbett D.S."/>
            <person name="Grigoriev I.V."/>
        </authorList>
    </citation>
    <scope>NUCLEOTIDE SEQUENCE [LARGE SCALE GENOMIC DNA]</scope>
    <source>
        <strain evidence="2">CBS 339.88</strain>
    </source>
</reference>
<dbReference type="EMBL" id="KL142420">
    <property type="protein sequence ID" value="KDR66750.1"/>
    <property type="molecule type" value="Genomic_DNA"/>
</dbReference>
<organism evidence="1 2">
    <name type="scientific">Galerina marginata (strain CBS 339.88)</name>
    <dbReference type="NCBI Taxonomy" id="685588"/>
    <lineage>
        <taxon>Eukaryota</taxon>
        <taxon>Fungi</taxon>
        <taxon>Dikarya</taxon>
        <taxon>Basidiomycota</taxon>
        <taxon>Agaricomycotina</taxon>
        <taxon>Agaricomycetes</taxon>
        <taxon>Agaricomycetidae</taxon>
        <taxon>Agaricales</taxon>
        <taxon>Agaricineae</taxon>
        <taxon>Strophariaceae</taxon>
        <taxon>Galerina</taxon>
    </lineage>
</organism>
<dbReference type="Proteomes" id="UP000027222">
    <property type="component" value="Unassembled WGS sequence"/>
</dbReference>
<evidence type="ECO:0000313" key="2">
    <source>
        <dbReference type="Proteomes" id="UP000027222"/>
    </source>
</evidence>
<keyword evidence="2" id="KW-1185">Reference proteome</keyword>
<sequence>MWIGCGWTESEVEDILIPPTAFSVNHIMRRFNSANGLISLIPHQTQTHGSAVGRRWSFIRECKRKLFDFYTPLAGPLPLRSLDSLLQWLASPPTMHISTSNGGINNASCNPPPFRMAAF</sequence>
<gene>
    <name evidence="1" type="ORF">GALMADRAFT_1139983</name>
</gene>
<name>A0A067S7B9_GALM3</name>
<protein>
    <submittedName>
        <fullName evidence="1">Uncharacterized protein</fullName>
    </submittedName>
</protein>
<accession>A0A067S7B9</accession>
<evidence type="ECO:0000313" key="1">
    <source>
        <dbReference type="EMBL" id="KDR66750.1"/>
    </source>
</evidence>
<proteinExistence type="predicted"/>
<dbReference type="AlphaFoldDB" id="A0A067S7B9"/>
<dbReference type="HOGENOM" id="CLU_2061662_0_0_1"/>